<dbReference type="Proteomes" id="UP000095300">
    <property type="component" value="Unassembled WGS sequence"/>
</dbReference>
<protein>
    <recommendedName>
        <fullName evidence="4">Cystatin domain-containing protein</fullName>
    </recommendedName>
</protein>
<feature type="signal peptide" evidence="1">
    <location>
        <begin position="1"/>
        <end position="20"/>
    </location>
</feature>
<organism evidence="2 3">
    <name type="scientific">Stomoxys calcitrans</name>
    <name type="common">Stable fly</name>
    <name type="synonym">Conops calcitrans</name>
    <dbReference type="NCBI Taxonomy" id="35570"/>
    <lineage>
        <taxon>Eukaryota</taxon>
        <taxon>Metazoa</taxon>
        <taxon>Ecdysozoa</taxon>
        <taxon>Arthropoda</taxon>
        <taxon>Hexapoda</taxon>
        <taxon>Insecta</taxon>
        <taxon>Pterygota</taxon>
        <taxon>Neoptera</taxon>
        <taxon>Endopterygota</taxon>
        <taxon>Diptera</taxon>
        <taxon>Brachycera</taxon>
        <taxon>Muscomorpha</taxon>
        <taxon>Muscoidea</taxon>
        <taxon>Muscidae</taxon>
        <taxon>Stomoxys</taxon>
    </lineage>
</organism>
<proteinExistence type="predicted"/>
<evidence type="ECO:0000256" key="1">
    <source>
        <dbReference type="SAM" id="SignalP"/>
    </source>
</evidence>
<reference evidence="2" key="1">
    <citation type="submission" date="2020-05" db="UniProtKB">
        <authorList>
            <consortium name="EnsemblMetazoa"/>
        </authorList>
    </citation>
    <scope>IDENTIFICATION</scope>
    <source>
        <strain evidence="2">USDA</strain>
    </source>
</reference>
<name>A0A1I8NYH7_STOCA</name>
<evidence type="ECO:0000313" key="3">
    <source>
        <dbReference type="Proteomes" id="UP000095300"/>
    </source>
</evidence>
<sequence>MENFKFICLLVGVIASTALAQISSEEKIRAACAQVDFNNPTKITYWSPFAGIGPVSGYGIKSEQAQQMLSAALKNISEIDENRYRIDKINTAFKCIFNNDLYEFNANLIDKNDQNKSCVVQIYKNHEKTDNGSTTATVIACDDDPQYFKTYTEV</sequence>
<gene>
    <name evidence="2" type="primary">106094490</name>
</gene>
<evidence type="ECO:0008006" key="4">
    <source>
        <dbReference type="Google" id="ProtNLM"/>
    </source>
</evidence>
<accession>A0A1I8NYH7</accession>
<keyword evidence="1" id="KW-0732">Signal</keyword>
<dbReference type="AlphaFoldDB" id="A0A1I8NYH7"/>
<keyword evidence="3" id="KW-1185">Reference proteome</keyword>
<dbReference type="EnsemblMetazoa" id="SCAU003196-RA">
    <property type="protein sequence ID" value="SCAU003196-PA"/>
    <property type="gene ID" value="SCAU003196"/>
</dbReference>
<evidence type="ECO:0000313" key="2">
    <source>
        <dbReference type="EnsemblMetazoa" id="SCAU003196-PA"/>
    </source>
</evidence>
<dbReference type="KEGG" id="scac:106094490"/>
<dbReference type="VEuPathDB" id="VectorBase:SCAU003196"/>
<feature type="chain" id="PRO_5009325686" description="Cystatin domain-containing protein" evidence="1">
    <location>
        <begin position="21"/>
        <end position="154"/>
    </location>
</feature>